<dbReference type="EMBL" id="JAQJAN010000007">
    <property type="protein sequence ID" value="KAJ5726782.1"/>
    <property type="molecule type" value="Genomic_DNA"/>
</dbReference>
<name>A0AAD6HL41_9EURO</name>
<evidence type="ECO:0000313" key="2">
    <source>
        <dbReference type="Proteomes" id="UP001215712"/>
    </source>
</evidence>
<dbReference type="Proteomes" id="UP001215712">
    <property type="component" value="Unassembled WGS sequence"/>
</dbReference>
<keyword evidence="2" id="KW-1185">Reference proteome</keyword>
<proteinExistence type="predicted"/>
<reference evidence="1" key="2">
    <citation type="submission" date="2023-01" db="EMBL/GenBank/DDBJ databases">
        <authorList>
            <person name="Petersen C."/>
        </authorList>
    </citation>
    <scope>NUCLEOTIDE SEQUENCE</scope>
    <source>
        <strain evidence="1">IBT 17514</strain>
    </source>
</reference>
<organism evidence="1 2">
    <name type="scientific">Penicillium malachiteum</name>
    <dbReference type="NCBI Taxonomy" id="1324776"/>
    <lineage>
        <taxon>Eukaryota</taxon>
        <taxon>Fungi</taxon>
        <taxon>Dikarya</taxon>
        <taxon>Ascomycota</taxon>
        <taxon>Pezizomycotina</taxon>
        <taxon>Eurotiomycetes</taxon>
        <taxon>Eurotiomycetidae</taxon>
        <taxon>Eurotiales</taxon>
        <taxon>Aspergillaceae</taxon>
        <taxon>Penicillium</taxon>
    </lineage>
</organism>
<reference evidence="1" key="1">
    <citation type="journal article" date="2023" name="IMA Fungus">
        <title>Comparative genomic study of the Penicillium genus elucidates a diverse pangenome and 15 lateral gene transfer events.</title>
        <authorList>
            <person name="Petersen C."/>
            <person name="Sorensen T."/>
            <person name="Nielsen M.R."/>
            <person name="Sondergaard T.E."/>
            <person name="Sorensen J.L."/>
            <person name="Fitzpatrick D.A."/>
            <person name="Frisvad J.C."/>
            <person name="Nielsen K.L."/>
        </authorList>
    </citation>
    <scope>NUCLEOTIDE SEQUENCE</scope>
    <source>
        <strain evidence="1">IBT 17514</strain>
    </source>
</reference>
<gene>
    <name evidence="1" type="ORF">N7493_005809</name>
</gene>
<evidence type="ECO:0000313" key="1">
    <source>
        <dbReference type="EMBL" id="KAJ5726782.1"/>
    </source>
</evidence>
<sequence>MSQANQISPPERGDMHLLLRSPQGAVNRFNNKPFRWDAAGTGINLGQMPPTAPAGRQRNGRVILANGARFDFTGVYITSRNGVWYLNHGQGLPRNPAVYG</sequence>
<protein>
    <submittedName>
        <fullName evidence="1">Uncharacterized protein</fullName>
    </submittedName>
</protein>
<dbReference type="AlphaFoldDB" id="A0AAD6HL41"/>
<comment type="caution">
    <text evidence="1">The sequence shown here is derived from an EMBL/GenBank/DDBJ whole genome shotgun (WGS) entry which is preliminary data.</text>
</comment>
<accession>A0AAD6HL41</accession>